<comment type="subcellular location">
    <subcellularLocation>
        <location evidence="4">Cell junction</location>
        <location evidence="4">Adherens junction</location>
    </subcellularLocation>
    <subcellularLocation>
        <location evidence="5">Cell junction</location>
        <location evidence="5">Desmosome</location>
    </subcellularLocation>
    <subcellularLocation>
        <location evidence="1">Cell membrane</location>
        <location evidence="1">Sarcolemma</location>
    </subcellularLocation>
    <subcellularLocation>
        <location evidence="3 19">Cell membrane</location>
        <topology evidence="3 19">Single-pass type I membrane protein</topology>
    </subcellularLocation>
    <subcellularLocation>
        <location evidence="2">Cell surface</location>
    </subcellularLocation>
</comment>
<dbReference type="GO" id="GO:0016477">
    <property type="term" value="P:cell migration"/>
    <property type="evidence" value="ECO:0007669"/>
    <property type="project" value="TreeGrafter"/>
</dbReference>
<reference evidence="24" key="1">
    <citation type="submission" date="2011-08" db="EMBL/GenBank/DDBJ databases">
        <title>The draft genome of Latimeria chalumnae.</title>
        <authorList>
            <person name="Di Palma F."/>
            <person name="Alfoldi J."/>
            <person name="Johnson J."/>
            <person name="Berlin A."/>
            <person name="Gnerre S."/>
            <person name="Jaffe D."/>
            <person name="MacCallum I."/>
            <person name="Young S."/>
            <person name="Walker B.J."/>
            <person name="Lander E."/>
            <person name="Lindblad-Toh K."/>
        </authorList>
    </citation>
    <scope>NUCLEOTIDE SEQUENCE [LARGE SCALE GENOMIC DNA]</scope>
    <source>
        <strain evidence="24">Wild caught</strain>
    </source>
</reference>
<keyword evidence="10" id="KW-0732">Signal</keyword>
<name>H3A0S9_LATCH</name>
<dbReference type="Gene3D" id="4.10.900.10">
    <property type="entry name" value="TCF3-CBD (Catenin binding domain)"/>
    <property type="match status" value="1"/>
</dbReference>
<accession>H3A0S9</accession>
<dbReference type="FunCoup" id="H3A0S9">
    <property type="interactions" value="1134"/>
</dbReference>
<evidence type="ECO:0000256" key="14">
    <source>
        <dbReference type="ARBA" id="ARBA00022949"/>
    </source>
</evidence>
<dbReference type="GO" id="GO:0008013">
    <property type="term" value="F:beta-catenin binding"/>
    <property type="evidence" value="ECO:0007669"/>
    <property type="project" value="TreeGrafter"/>
</dbReference>
<feature type="domain" description="Cadherin" evidence="22">
    <location>
        <begin position="467"/>
        <end position="575"/>
    </location>
</feature>
<evidence type="ECO:0000256" key="19">
    <source>
        <dbReference type="RuleBase" id="RU003318"/>
    </source>
</evidence>
<dbReference type="AlphaFoldDB" id="H3A0S9"/>
<dbReference type="InterPro" id="IPR000233">
    <property type="entry name" value="Cadherin_Y-type_LIR"/>
</dbReference>
<keyword evidence="12 18" id="KW-0106">Calcium</keyword>
<dbReference type="SMART" id="SM01055">
    <property type="entry name" value="Cadherin_pro"/>
    <property type="match status" value="1"/>
</dbReference>
<evidence type="ECO:0000256" key="2">
    <source>
        <dbReference type="ARBA" id="ARBA00004241"/>
    </source>
</evidence>
<dbReference type="GO" id="GO:0007156">
    <property type="term" value="P:homophilic cell adhesion via plasma membrane adhesion molecules"/>
    <property type="evidence" value="ECO:0007669"/>
    <property type="project" value="InterPro"/>
</dbReference>
<keyword evidence="11" id="KW-0677">Repeat</keyword>
<protein>
    <recommendedName>
        <fullName evidence="22">Cadherin domain-containing protein</fullName>
    </recommendedName>
</protein>
<evidence type="ECO:0000259" key="22">
    <source>
        <dbReference type="PROSITE" id="PS50268"/>
    </source>
</evidence>
<dbReference type="GO" id="GO:0005509">
    <property type="term" value="F:calcium ion binding"/>
    <property type="evidence" value="ECO:0007669"/>
    <property type="project" value="UniProtKB-UniRule"/>
</dbReference>
<dbReference type="GO" id="GO:0016339">
    <property type="term" value="P:calcium-dependent cell-cell adhesion via plasma membrane cell adhesion molecules"/>
    <property type="evidence" value="ECO:0007669"/>
    <property type="project" value="TreeGrafter"/>
</dbReference>
<dbReference type="EMBL" id="AFYH01253120">
    <property type="status" value="NOT_ANNOTATED_CDS"/>
    <property type="molecule type" value="Genomic_DNA"/>
</dbReference>
<dbReference type="GO" id="GO:0000902">
    <property type="term" value="P:cell morphogenesis"/>
    <property type="evidence" value="ECO:0007669"/>
    <property type="project" value="TreeGrafter"/>
</dbReference>
<dbReference type="PANTHER" id="PTHR24027:SF79">
    <property type="entry name" value="CADHERIN-2"/>
    <property type="match status" value="1"/>
</dbReference>
<evidence type="ECO:0000256" key="9">
    <source>
        <dbReference type="ARBA" id="ARBA00022723"/>
    </source>
</evidence>
<dbReference type="GO" id="GO:0043005">
    <property type="term" value="C:neuron projection"/>
    <property type="evidence" value="ECO:0007669"/>
    <property type="project" value="TreeGrafter"/>
</dbReference>
<dbReference type="EMBL" id="AFYH01253118">
    <property type="status" value="NOT_ANNOTATED_CDS"/>
    <property type="molecule type" value="Genomic_DNA"/>
</dbReference>
<evidence type="ECO:0000256" key="1">
    <source>
        <dbReference type="ARBA" id="ARBA00004135"/>
    </source>
</evidence>
<dbReference type="EMBL" id="AFYH01253121">
    <property type="status" value="NOT_ANNOTATED_CDS"/>
    <property type="molecule type" value="Genomic_DNA"/>
</dbReference>
<keyword evidence="6" id="KW-1003">Cell membrane</keyword>
<evidence type="ECO:0000256" key="10">
    <source>
        <dbReference type="ARBA" id="ARBA00022729"/>
    </source>
</evidence>
<dbReference type="PRINTS" id="PR00205">
    <property type="entry name" value="CADHERIN"/>
</dbReference>
<dbReference type="GO" id="GO:0014704">
    <property type="term" value="C:intercalated disc"/>
    <property type="evidence" value="ECO:0007669"/>
    <property type="project" value="TreeGrafter"/>
</dbReference>
<dbReference type="GO" id="GO:0048787">
    <property type="term" value="C:presynaptic active zone membrane"/>
    <property type="evidence" value="ECO:0007669"/>
    <property type="project" value="TreeGrafter"/>
</dbReference>
<evidence type="ECO:0000256" key="6">
    <source>
        <dbReference type="ARBA" id="ARBA00022475"/>
    </source>
</evidence>
<dbReference type="FunFam" id="2.60.40.60:FF:000031">
    <property type="entry name" value="Cadherin 3"/>
    <property type="match status" value="1"/>
</dbReference>
<dbReference type="eggNOG" id="KOG3594">
    <property type="taxonomic scope" value="Eukaryota"/>
</dbReference>
<dbReference type="Gene3D" id="2.60.40.60">
    <property type="entry name" value="Cadherins"/>
    <property type="match status" value="5"/>
</dbReference>
<dbReference type="InterPro" id="IPR009122">
    <property type="entry name" value="Desmosomal_cadherin"/>
</dbReference>
<dbReference type="GO" id="GO:0014069">
    <property type="term" value="C:postsynaptic density"/>
    <property type="evidence" value="ECO:0007669"/>
    <property type="project" value="TreeGrafter"/>
</dbReference>
<keyword evidence="7" id="KW-0165">Cleavage on pair of basic residues</keyword>
<evidence type="ECO:0000256" key="17">
    <source>
        <dbReference type="ARBA" id="ARBA00023180"/>
    </source>
</evidence>
<dbReference type="FunFam" id="2.60.40.60:FF:000068">
    <property type="entry name" value="Desmoglein 1"/>
    <property type="match status" value="1"/>
</dbReference>
<dbReference type="GO" id="GO:0007416">
    <property type="term" value="P:synapse assembly"/>
    <property type="evidence" value="ECO:0007669"/>
    <property type="project" value="TreeGrafter"/>
</dbReference>
<evidence type="ECO:0000256" key="7">
    <source>
        <dbReference type="ARBA" id="ARBA00022685"/>
    </source>
</evidence>
<dbReference type="GO" id="GO:0045296">
    <property type="term" value="F:cadherin binding"/>
    <property type="evidence" value="ECO:0007669"/>
    <property type="project" value="TreeGrafter"/>
</dbReference>
<dbReference type="GO" id="GO:0042383">
    <property type="term" value="C:sarcolemma"/>
    <property type="evidence" value="ECO:0007669"/>
    <property type="project" value="UniProtKB-SubCell"/>
</dbReference>
<dbReference type="SUPFAM" id="SSF49313">
    <property type="entry name" value="Cadherin-like"/>
    <property type="match status" value="5"/>
</dbReference>
<dbReference type="GO" id="GO:0030057">
    <property type="term" value="C:desmosome"/>
    <property type="evidence" value="ECO:0007669"/>
    <property type="project" value="UniProtKB-SubCell"/>
</dbReference>
<evidence type="ECO:0000256" key="20">
    <source>
        <dbReference type="RuleBase" id="RU004358"/>
    </source>
</evidence>
<dbReference type="InterPro" id="IPR027397">
    <property type="entry name" value="Catenin-bd_sf"/>
</dbReference>
<dbReference type="GO" id="GO:0009986">
    <property type="term" value="C:cell surface"/>
    <property type="evidence" value="ECO:0007669"/>
    <property type="project" value="UniProtKB-SubCell"/>
</dbReference>
<dbReference type="PRINTS" id="PR01820">
    <property type="entry name" value="DESMOCOLLIN"/>
</dbReference>
<dbReference type="FunFam" id="2.60.40.60:FF:000019">
    <property type="entry name" value="Cadherin 2"/>
    <property type="match status" value="1"/>
</dbReference>
<dbReference type="InterPro" id="IPR014868">
    <property type="entry name" value="Cadherin_pro_dom"/>
</dbReference>
<proteinExistence type="predicted"/>
<dbReference type="InParanoid" id="H3A0S9"/>
<organism evidence="23 24">
    <name type="scientific">Latimeria chalumnae</name>
    <name type="common">Coelacanth</name>
    <dbReference type="NCBI Taxonomy" id="7897"/>
    <lineage>
        <taxon>Eukaryota</taxon>
        <taxon>Metazoa</taxon>
        <taxon>Chordata</taxon>
        <taxon>Craniata</taxon>
        <taxon>Vertebrata</taxon>
        <taxon>Euteleostomi</taxon>
        <taxon>Coelacanthiformes</taxon>
        <taxon>Coelacanthidae</taxon>
        <taxon>Latimeria</taxon>
    </lineage>
</organism>
<dbReference type="EMBL" id="AFYH01253119">
    <property type="status" value="NOT_ANNOTATED_CDS"/>
    <property type="molecule type" value="Genomic_DNA"/>
</dbReference>
<keyword evidence="17" id="KW-0325">Glycoprotein</keyword>
<evidence type="ECO:0000256" key="12">
    <source>
        <dbReference type="ARBA" id="ARBA00022837"/>
    </source>
</evidence>
<keyword evidence="14" id="KW-0965">Cell junction</keyword>
<dbReference type="GO" id="GO:0030027">
    <property type="term" value="C:lamellipodium"/>
    <property type="evidence" value="ECO:0007669"/>
    <property type="project" value="TreeGrafter"/>
</dbReference>
<dbReference type="GO" id="GO:0007043">
    <property type="term" value="P:cell-cell junction assembly"/>
    <property type="evidence" value="ECO:0007669"/>
    <property type="project" value="TreeGrafter"/>
</dbReference>
<feature type="domain" description="Cadherin" evidence="22">
    <location>
        <begin position="594"/>
        <end position="683"/>
    </location>
</feature>
<evidence type="ECO:0000256" key="8">
    <source>
        <dbReference type="ARBA" id="ARBA00022692"/>
    </source>
</evidence>
<evidence type="ECO:0000313" key="23">
    <source>
        <dbReference type="Ensembl" id="ENSLACP00000003250.1"/>
    </source>
</evidence>
<feature type="transmembrane region" description="Helical" evidence="21">
    <location>
        <begin position="687"/>
        <end position="712"/>
    </location>
</feature>
<evidence type="ECO:0000256" key="15">
    <source>
        <dbReference type="ARBA" id="ARBA00022989"/>
    </source>
</evidence>
<dbReference type="STRING" id="7897.ENSLACP00000003250"/>
<dbReference type="GO" id="GO:0016342">
    <property type="term" value="C:catenin complex"/>
    <property type="evidence" value="ECO:0007669"/>
    <property type="project" value="TreeGrafter"/>
</dbReference>
<evidence type="ECO:0000256" key="16">
    <source>
        <dbReference type="ARBA" id="ARBA00023136"/>
    </source>
</evidence>
<dbReference type="Ensembl" id="ENSLACT00000003280.1">
    <property type="protein sequence ID" value="ENSLACP00000003250.1"/>
    <property type="gene ID" value="ENSLACG00000002907.1"/>
</dbReference>
<evidence type="ECO:0000256" key="13">
    <source>
        <dbReference type="ARBA" id="ARBA00022889"/>
    </source>
</evidence>
<dbReference type="InterPro" id="IPR015919">
    <property type="entry name" value="Cadherin-like_sf"/>
</dbReference>
<dbReference type="CDD" id="cd11304">
    <property type="entry name" value="Cadherin_repeat"/>
    <property type="match status" value="3"/>
</dbReference>
<dbReference type="InterPro" id="IPR020894">
    <property type="entry name" value="Cadherin_CS"/>
</dbReference>
<reference evidence="23" key="2">
    <citation type="submission" date="2025-08" db="UniProtKB">
        <authorList>
            <consortium name="Ensembl"/>
        </authorList>
    </citation>
    <scope>IDENTIFICATION</scope>
</reference>
<evidence type="ECO:0000313" key="24">
    <source>
        <dbReference type="Proteomes" id="UP000008672"/>
    </source>
</evidence>
<keyword evidence="9" id="KW-0479">Metal-binding</keyword>
<dbReference type="HOGENOM" id="CLU_005284_0_2_1"/>
<dbReference type="EMBL" id="AFYH01253123">
    <property type="status" value="NOT_ANNOTATED_CDS"/>
    <property type="molecule type" value="Genomic_DNA"/>
</dbReference>
<evidence type="ECO:0000256" key="18">
    <source>
        <dbReference type="PROSITE-ProRule" id="PRU00043"/>
    </source>
</evidence>
<feature type="domain" description="Cadherin" evidence="22">
    <location>
        <begin position="256"/>
        <end position="353"/>
    </location>
</feature>
<dbReference type="PRINTS" id="PR01818">
    <property type="entry name" value="DESMOCADHERN"/>
</dbReference>
<keyword evidence="15 21" id="KW-1133">Transmembrane helix</keyword>
<dbReference type="GO" id="GO:0099634">
    <property type="term" value="C:postsynaptic specialization membrane"/>
    <property type="evidence" value="ECO:0007669"/>
    <property type="project" value="TreeGrafter"/>
</dbReference>
<evidence type="ECO:0000256" key="21">
    <source>
        <dbReference type="SAM" id="Phobius"/>
    </source>
</evidence>
<dbReference type="GO" id="GO:0005737">
    <property type="term" value="C:cytoplasm"/>
    <property type="evidence" value="ECO:0007669"/>
    <property type="project" value="TreeGrafter"/>
</dbReference>
<dbReference type="FunFam" id="2.60.40.60:FF:000027">
    <property type="entry name" value="Cadherin 2"/>
    <property type="match status" value="1"/>
</dbReference>
<dbReference type="Proteomes" id="UP000008672">
    <property type="component" value="Unassembled WGS sequence"/>
</dbReference>
<dbReference type="InterPro" id="IPR039808">
    <property type="entry name" value="Cadherin"/>
</dbReference>
<dbReference type="InterPro" id="IPR002126">
    <property type="entry name" value="Cadherin-like_dom"/>
</dbReference>
<evidence type="ECO:0000256" key="4">
    <source>
        <dbReference type="ARBA" id="ARBA00004536"/>
    </source>
</evidence>
<keyword evidence="16 21" id="KW-0472">Membrane</keyword>
<dbReference type="PANTHER" id="PTHR24027">
    <property type="entry name" value="CADHERIN-23"/>
    <property type="match status" value="1"/>
</dbReference>
<dbReference type="GO" id="GO:0044331">
    <property type="term" value="P:cell-cell adhesion mediated by cadherin"/>
    <property type="evidence" value="ECO:0007669"/>
    <property type="project" value="TreeGrafter"/>
</dbReference>
<dbReference type="OMA" id="VTICRHE"/>
<keyword evidence="8 19" id="KW-0812">Transmembrane</keyword>
<evidence type="ECO:0000256" key="5">
    <source>
        <dbReference type="ARBA" id="ARBA00004568"/>
    </source>
</evidence>
<feature type="domain" description="Cadherin" evidence="22">
    <location>
        <begin position="354"/>
        <end position="466"/>
    </location>
</feature>
<dbReference type="EMBL" id="AFYH01253122">
    <property type="status" value="NOT_ANNOTATED_CDS"/>
    <property type="molecule type" value="Genomic_DNA"/>
</dbReference>
<dbReference type="Pfam" id="PF01049">
    <property type="entry name" value="CADH_Y-type_LIR"/>
    <property type="match status" value="1"/>
</dbReference>
<evidence type="ECO:0000256" key="3">
    <source>
        <dbReference type="ARBA" id="ARBA00004251"/>
    </source>
</evidence>
<dbReference type="GO" id="GO:0034332">
    <property type="term" value="P:adherens junction organization"/>
    <property type="evidence" value="ECO:0007669"/>
    <property type="project" value="TreeGrafter"/>
</dbReference>
<dbReference type="Pfam" id="PF08758">
    <property type="entry name" value="Cadherin_pro"/>
    <property type="match status" value="1"/>
</dbReference>
<dbReference type="GO" id="GO:0005912">
    <property type="term" value="C:adherens junction"/>
    <property type="evidence" value="ECO:0007669"/>
    <property type="project" value="UniProtKB-SubCell"/>
</dbReference>
<comment type="function">
    <text evidence="20">A component of desmosome cell-cell junctions which are required for positive regulation of cellular adhesion. Involved in the interaction of plaque proteins and intermediate filaments mediating cell-cell adhesion.</text>
</comment>
<dbReference type="GO" id="GO:0045177">
    <property type="term" value="C:apical part of cell"/>
    <property type="evidence" value="ECO:0007669"/>
    <property type="project" value="TreeGrafter"/>
</dbReference>
<dbReference type="PROSITE" id="PS50268">
    <property type="entry name" value="CADHERIN_2"/>
    <property type="match status" value="4"/>
</dbReference>
<evidence type="ECO:0000256" key="11">
    <source>
        <dbReference type="ARBA" id="ARBA00022737"/>
    </source>
</evidence>
<sequence length="898" mass="100677">LAAENTRTAFESSHIAHLSLWVILVHFANQACLPEKMDITVSSELEAGEFVMKVNLQLCPKTEDLHINLNDSDFTIRKDGSVYTVQPIKIAPGLKTFSVLFQDPNTLQEWKTDVTLSTIVQTATMKRKRRDVLLQRSKRRWRPLPFSIKENSLGPFPEFLQEVRKNYFAHYIAYYSVQKLFEFCLNVVQELLTLPKSRHLYDLEKNLDFPIEAPFLSHSCPLPPPTHTEEKRNTHQVFKSGLYAFLYKRIKRNEKGTAVGNVSATDRDEAGTLNTKLKYRILQSTSPRALQLFTIDQNTGLITTLTNSLDREVQDNYVLILEVWDMDGDVYGLSSTGSVSICVSDINDNPPTFKSPSYSVEINENENYTEILRIPVDDKDLINTSNWRAKFTILKGNENGNFKIETDPQTNEGVLYVIKALDYEAGKKIDLEVAAKNEAELVGSKPSKATTSVTVNVKDVDEGPEFIPGIKFFRVNDGLSNGTVIGEYKATDPDTKTSDGIRMNRYQKISDPASWVSIDANTGSIKTTNIMDRESSFVKNDQYNVTVLATDASSKTGTGIIVIHLIDENDHNPTITTTRMHICKTDNGKNHAVIKAEDPDATPNGAPFRFFLPDDPPEVKKNWKITYQGDTYAHLEEARDLRTGSYEVPVIVLDQQGQGEGVQQKVTVMICNCADNENCSAGLQESVILGIGAILAMLLALLLLLCLLLVCFCGTQKGFTKNAFFDDGAQQHLIVSNTEGPGEKLNLEVKRFLYRSLRESTVGACFSSGHGQKLGFSEGNMNMHGVRRESGSMINVNQNLQMDADFDGGAQQCVEMIAYLDWQELIEDRLEEKVMYMNEQEENANFSSDIIKDYKYEGSGSPTGSLHCCSDIIDEDRLDFLNQLGPKFRTLAEICTKK</sequence>
<keyword evidence="13 19" id="KW-0130">Cell adhesion</keyword>
<dbReference type="GeneTree" id="ENSGT01030000234624"/>
<keyword evidence="24" id="KW-1185">Reference proteome</keyword>
<dbReference type="PROSITE" id="PS00232">
    <property type="entry name" value="CADHERIN_1"/>
    <property type="match status" value="2"/>
</dbReference>
<dbReference type="Pfam" id="PF00028">
    <property type="entry name" value="Cadherin"/>
    <property type="match status" value="3"/>
</dbReference>
<reference evidence="23" key="3">
    <citation type="submission" date="2025-09" db="UniProtKB">
        <authorList>
            <consortium name="Ensembl"/>
        </authorList>
    </citation>
    <scope>IDENTIFICATION</scope>
</reference>
<dbReference type="SMART" id="SM00112">
    <property type="entry name" value="CA"/>
    <property type="match status" value="4"/>
</dbReference>
<dbReference type="Bgee" id="ENSLACG00000002907">
    <property type="expression patterns" value="Expressed in pectoral fin"/>
</dbReference>